<evidence type="ECO:0000313" key="3">
    <source>
        <dbReference type="Proteomes" id="UP001152320"/>
    </source>
</evidence>
<feature type="compositionally biased region" description="Basic and acidic residues" evidence="1">
    <location>
        <begin position="76"/>
        <end position="87"/>
    </location>
</feature>
<accession>A0A9Q1BT59</accession>
<evidence type="ECO:0000256" key="1">
    <source>
        <dbReference type="SAM" id="MobiDB-lite"/>
    </source>
</evidence>
<dbReference type="EMBL" id="JAIZAY010000012">
    <property type="protein sequence ID" value="KAJ8032184.1"/>
    <property type="molecule type" value="Genomic_DNA"/>
</dbReference>
<feature type="compositionally biased region" description="Polar residues" evidence="1">
    <location>
        <begin position="33"/>
        <end position="44"/>
    </location>
</feature>
<evidence type="ECO:0000313" key="2">
    <source>
        <dbReference type="EMBL" id="KAJ8032184.1"/>
    </source>
</evidence>
<gene>
    <name evidence="2" type="ORF">HOLleu_25637</name>
</gene>
<reference evidence="2" key="1">
    <citation type="submission" date="2021-10" db="EMBL/GenBank/DDBJ databases">
        <title>Tropical sea cucumber genome reveals ecological adaptation and Cuvierian tubules defense mechanism.</title>
        <authorList>
            <person name="Chen T."/>
        </authorList>
    </citation>
    <scope>NUCLEOTIDE SEQUENCE</scope>
    <source>
        <strain evidence="2">Nanhai2018</strain>
        <tissue evidence="2">Muscle</tissue>
    </source>
</reference>
<feature type="region of interest" description="Disordered" evidence="1">
    <location>
        <begin position="30"/>
        <end position="128"/>
    </location>
</feature>
<feature type="compositionally biased region" description="Basic and acidic residues" evidence="1">
    <location>
        <begin position="99"/>
        <end position="108"/>
    </location>
</feature>
<proteinExistence type="predicted"/>
<organism evidence="2 3">
    <name type="scientific">Holothuria leucospilota</name>
    <name type="common">Black long sea cucumber</name>
    <name type="synonym">Mertensiothuria leucospilota</name>
    <dbReference type="NCBI Taxonomy" id="206669"/>
    <lineage>
        <taxon>Eukaryota</taxon>
        <taxon>Metazoa</taxon>
        <taxon>Echinodermata</taxon>
        <taxon>Eleutherozoa</taxon>
        <taxon>Echinozoa</taxon>
        <taxon>Holothuroidea</taxon>
        <taxon>Aspidochirotacea</taxon>
        <taxon>Aspidochirotida</taxon>
        <taxon>Holothuriidae</taxon>
        <taxon>Holothuria</taxon>
    </lineage>
</organism>
<dbReference type="AlphaFoldDB" id="A0A9Q1BT59"/>
<protein>
    <submittedName>
        <fullName evidence="2">Uncharacterized protein</fullName>
    </submittedName>
</protein>
<sequence>MYTAQFPACQQCRDISLLNTLLDLKNFTKQEEQSASLSEQTRLSTDLLRNEGRETRTFPPDHEALESAGSEASWRTIDRAQQHESRDQQYGNRTFTDPPLERSPEIHRSGFNPLLTPDKNLGSTISTPDNATHRLVLTRCRMRTGLGMVQKDMVYLQTVGKEVQRHQLTLLVPPGRSGE</sequence>
<keyword evidence="3" id="KW-1185">Reference proteome</keyword>
<name>A0A9Q1BT59_HOLLE</name>
<comment type="caution">
    <text evidence="2">The sequence shown here is derived from an EMBL/GenBank/DDBJ whole genome shotgun (WGS) entry which is preliminary data.</text>
</comment>
<feature type="compositionally biased region" description="Basic and acidic residues" evidence="1">
    <location>
        <begin position="48"/>
        <end position="65"/>
    </location>
</feature>
<dbReference type="Proteomes" id="UP001152320">
    <property type="component" value="Chromosome 12"/>
</dbReference>